<keyword evidence="3" id="KW-1185">Reference proteome</keyword>
<dbReference type="SUPFAM" id="SSF159941">
    <property type="entry name" value="MM3350-like"/>
    <property type="match status" value="1"/>
</dbReference>
<evidence type="ECO:0000313" key="3">
    <source>
        <dbReference type="Proteomes" id="UP000316614"/>
    </source>
</evidence>
<dbReference type="EMBL" id="CP041253">
    <property type="protein sequence ID" value="QDH78713.1"/>
    <property type="molecule type" value="Genomic_DNA"/>
</dbReference>
<dbReference type="InterPro" id="IPR012912">
    <property type="entry name" value="Plasmid_pRiA4b_Orf3-like"/>
</dbReference>
<organism evidence="2 3">
    <name type="scientific">Echinicola soli</name>
    <dbReference type="NCBI Taxonomy" id="2591634"/>
    <lineage>
        <taxon>Bacteria</taxon>
        <taxon>Pseudomonadati</taxon>
        <taxon>Bacteroidota</taxon>
        <taxon>Cytophagia</taxon>
        <taxon>Cytophagales</taxon>
        <taxon>Cyclobacteriaceae</taxon>
        <taxon>Echinicola</taxon>
    </lineage>
</organism>
<dbReference type="AlphaFoldDB" id="A0A514CFW9"/>
<dbReference type="OrthoDB" id="9801392at2"/>
<protein>
    <submittedName>
        <fullName evidence="2">Plasmid pRiA4b ORF-3 family protein</fullName>
    </submittedName>
</protein>
<dbReference type="Proteomes" id="UP000316614">
    <property type="component" value="Chromosome"/>
</dbReference>
<reference evidence="2 3" key="1">
    <citation type="submission" date="2019-06" db="EMBL/GenBank/DDBJ databases">
        <title>Echinicola alkalisoli sp. nov. isolated from saline soil.</title>
        <authorList>
            <person name="Sun J.-Q."/>
            <person name="Xu L."/>
        </authorList>
    </citation>
    <scope>NUCLEOTIDE SEQUENCE [LARGE SCALE GENOMIC DNA]</scope>
    <source>
        <strain evidence="2 3">LN3S3</strain>
    </source>
</reference>
<name>A0A514CFW9_9BACT</name>
<proteinExistence type="predicted"/>
<dbReference type="Pfam" id="PF07929">
    <property type="entry name" value="PRiA4_ORF3"/>
    <property type="match status" value="1"/>
</dbReference>
<dbReference type="RefSeq" id="WP_141613967.1">
    <property type="nucleotide sequence ID" value="NZ_CP041253.1"/>
</dbReference>
<evidence type="ECO:0000259" key="1">
    <source>
        <dbReference type="Pfam" id="PF07929"/>
    </source>
</evidence>
<sequence>MRHAPVPEGKCPPEDVGGTHGYRLFFDSINDPGHEDFQLNRGWLGMGDDQVYTFESPDTNAINDRFRDLIASPDWWMTVEKYYQ</sequence>
<gene>
    <name evidence="2" type="ORF">FKX85_06555</name>
</gene>
<feature type="domain" description="Plasmid pRiA4b Orf3-like" evidence="1">
    <location>
        <begin position="8"/>
        <end position="53"/>
    </location>
</feature>
<dbReference type="Gene3D" id="3.10.290.30">
    <property type="entry name" value="MM3350-like"/>
    <property type="match status" value="1"/>
</dbReference>
<evidence type="ECO:0000313" key="2">
    <source>
        <dbReference type="EMBL" id="QDH78713.1"/>
    </source>
</evidence>
<dbReference type="KEGG" id="echi:FKX85_06555"/>
<dbReference type="InterPro" id="IPR024047">
    <property type="entry name" value="MM3350-like_sf"/>
</dbReference>
<accession>A0A514CFW9</accession>